<feature type="compositionally biased region" description="Low complexity" evidence="4">
    <location>
        <begin position="357"/>
        <end position="368"/>
    </location>
</feature>
<dbReference type="GO" id="GO:0030915">
    <property type="term" value="C:Smc5-Smc6 complex"/>
    <property type="evidence" value="ECO:0007669"/>
    <property type="project" value="UniProtKB-UniRule"/>
</dbReference>
<comment type="similarity">
    <text evidence="2">Belongs to the CDP-alcohol phosphatidyltransferase class-I family.</text>
</comment>
<gene>
    <name evidence="5" type="ORF">EW026_g1416</name>
</gene>
<dbReference type="PANTHER" id="PTHR20973">
    <property type="entry name" value="NON-SMC ELEMENT 1-RELATED"/>
    <property type="match status" value="1"/>
</dbReference>
<dbReference type="EC" id="2.3.2.27" evidence="3"/>
<evidence type="ECO:0000256" key="1">
    <source>
        <dbReference type="ARBA" id="ARBA00022679"/>
    </source>
</evidence>
<dbReference type="InterPro" id="IPR000462">
    <property type="entry name" value="CDP-OH_P_trans"/>
</dbReference>
<comment type="similarity">
    <text evidence="3">Belongs to the NSE1 family.</text>
</comment>
<keyword evidence="3" id="KW-0234">DNA repair</keyword>
<keyword evidence="3" id="KW-0233">DNA recombination</keyword>
<dbReference type="GO" id="GO:0008270">
    <property type="term" value="F:zinc ion binding"/>
    <property type="evidence" value="ECO:0007669"/>
    <property type="project" value="UniProtKB-KW"/>
</dbReference>
<dbReference type="Gene3D" id="1.10.10.10">
    <property type="entry name" value="Winged helix-like DNA-binding domain superfamily/Winged helix DNA-binding domain"/>
    <property type="match status" value="1"/>
</dbReference>
<keyword evidence="6" id="KW-1185">Reference proteome</keyword>
<comment type="subunit">
    <text evidence="3">Component of the Smc5-Smc6 complex.</text>
</comment>
<dbReference type="InterPro" id="IPR036388">
    <property type="entry name" value="WH-like_DNA-bd_sf"/>
</dbReference>
<accession>A0A4S4KRY5</accession>
<dbReference type="GO" id="GO:0016020">
    <property type="term" value="C:membrane"/>
    <property type="evidence" value="ECO:0007669"/>
    <property type="project" value="InterPro"/>
</dbReference>
<keyword evidence="3" id="KW-0227">DNA damage</keyword>
<keyword evidence="3" id="KW-0863">Zinc-finger</keyword>
<dbReference type="GO" id="GO:0005634">
    <property type="term" value="C:nucleus"/>
    <property type="evidence" value="ECO:0007669"/>
    <property type="project" value="UniProtKB-SubCell"/>
</dbReference>
<dbReference type="GO" id="GO:0000724">
    <property type="term" value="P:double-strand break repair via homologous recombination"/>
    <property type="evidence" value="ECO:0007669"/>
    <property type="project" value="TreeGrafter"/>
</dbReference>
<dbReference type="AlphaFoldDB" id="A0A4S4KRY5"/>
<proteinExistence type="inferred from homology"/>
<feature type="compositionally biased region" description="Acidic residues" evidence="4">
    <location>
        <begin position="381"/>
        <end position="393"/>
    </location>
</feature>
<dbReference type="GO" id="GO:0008654">
    <property type="term" value="P:phospholipid biosynthetic process"/>
    <property type="evidence" value="ECO:0007669"/>
    <property type="project" value="InterPro"/>
</dbReference>
<dbReference type="InterPro" id="IPR011513">
    <property type="entry name" value="Nse1"/>
</dbReference>
<evidence type="ECO:0000313" key="6">
    <source>
        <dbReference type="Proteomes" id="UP000309038"/>
    </source>
</evidence>
<evidence type="ECO:0000256" key="4">
    <source>
        <dbReference type="SAM" id="MobiDB-lite"/>
    </source>
</evidence>
<dbReference type="PANTHER" id="PTHR20973:SF0">
    <property type="entry name" value="NON-STRUCTURAL MAINTENANCE OF CHROMOSOMES ELEMENT 1 HOMOLOG"/>
    <property type="match status" value="1"/>
</dbReference>
<dbReference type="EMBL" id="SGPJ01000028">
    <property type="protein sequence ID" value="THH01244.1"/>
    <property type="molecule type" value="Genomic_DNA"/>
</dbReference>
<dbReference type="Gene3D" id="3.90.1150.220">
    <property type="match status" value="1"/>
</dbReference>
<keyword evidence="3" id="KW-0862">Zinc</keyword>
<comment type="catalytic activity">
    <reaction evidence="3">
        <text>S-ubiquitinyl-[E2 ubiquitin-conjugating enzyme]-L-cysteine + [acceptor protein]-L-lysine = [E2 ubiquitin-conjugating enzyme]-L-cysteine + N(6)-ubiquitinyl-[acceptor protein]-L-lysine.</text>
        <dbReference type="EC" id="2.3.2.27"/>
    </reaction>
</comment>
<dbReference type="Gene3D" id="1.20.120.1760">
    <property type="match status" value="1"/>
</dbReference>
<protein>
    <recommendedName>
        <fullName evidence="3">Non-structural maintenance of chromosomes element 1 homolog</fullName>
        <ecNumber evidence="3">2.3.2.27</ecNumber>
    </recommendedName>
</protein>
<evidence type="ECO:0000256" key="3">
    <source>
        <dbReference type="RuleBase" id="RU368018"/>
    </source>
</evidence>
<evidence type="ECO:0000256" key="2">
    <source>
        <dbReference type="RuleBase" id="RU003750"/>
    </source>
</evidence>
<keyword evidence="3" id="KW-0833">Ubl conjugation pathway</keyword>
<keyword evidence="1 2" id="KW-0808">Transferase</keyword>
<dbReference type="GO" id="GO:0061630">
    <property type="term" value="F:ubiquitin protein ligase activity"/>
    <property type="evidence" value="ECO:0007669"/>
    <property type="project" value="UniProtKB-EC"/>
</dbReference>
<dbReference type="GO" id="GO:0016780">
    <property type="term" value="F:phosphotransferase activity, for other substituted phosphate groups"/>
    <property type="evidence" value="ECO:0007669"/>
    <property type="project" value="InterPro"/>
</dbReference>
<dbReference type="Proteomes" id="UP000309038">
    <property type="component" value="Unassembled WGS sequence"/>
</dbReference>
<comment type="function">
    <text evidence="3">Acts in a DNA repair pathway for removal of UV-induced DNA damage that is distinct from classical nucleotide excision repair and in repair of ionizing radiation damage. Functions in homologous recombination repair of DNA double strand breaks and in recovery of stalled replication forks.</text>
</comment>
<reference evidence="5 6" key="1">
    <citation type="submission" date="2019-02" db="EMBL/GenBank/DDBJ databases">
        <title>Genome sequencing of the rare red list fungi Phlebia centrifuga.</title>
        <authorList>
            <person name="Buettner E."/>
            <person name="Kellner H."/>
        </authorList>
    </citation>
    <scope>NUCLEOTIDE SEQUENCE [LARGE SCALE GENOMIC DNA]</scope>
    <source>
        <strain evidence="5 6">DSM 108282</strain>
    </source>
</reference>
<feature type="region of interest" description="Disordered" evidence="4">
    <location>
        <begin position="302"/>
        <end position="406"/>
    </location>
</feature>
<dbReference type="Pfam" id="PF01066">
    <property type="entry name" value="CDP-OH_P_transf"/>
    <property type="match status" value="1"/>
</dbReference>
<name>A0A4S4KRY5_9APHY</name>
<comment type="caution">
    <text evidence="5">The sequence shown here is derived from an EMBL/GenBank/DDBJ whole genome shotgun (WGS) entry which is preliminary data.</text>
</comment>
<keyword evidence="3" id="KW-0479">Metal-binding</keyword>
<dbReference type="InterPro" id="IPR043130">
    <property type="entry name" value="CDP-OH_PTrfase_TM_dom"/>
</dbReference>
<dbReference type="Pfam" id="PF07574">
    <property type="entry name" value="SMC_Nse1"/>
    <property type="match status" value="1"/>
</dbReference>
<sequence>MFDFMDGKIARWRGESSMLGQELDSLADLISFGVAPALLAFDVGLRTYLDTVVLTGFICCGLARLARFNATVALVPKDIKGKAQYFEGLPIPSSLGFVSVLMYWTKQDWIEGKAGIPGGTITLWGRPGGDGDLHLVSIVLAFWAAAMVSKNVAGSKDLEGKLWMTDGRYPSALLVNQTLDIEYNDDRTSWDDWVTKLNTSLNPLDLEFAHLFDETSGKDMYALVNRKGDQVAQMATEYTAAEIAYFKGVLEQIMLAPNESYCVSSLAALREVNSLKTNMTKTQAESVLGSFVAKDATRTALPATKIGRQRQTRKKVFPIGEDAFKDGQDKGKRRTRRVAEGSDEEESQMDMDEDASQQTQTQQPTQTQGRSKKGKKKATQDDDMTVDEDEEDATPPPRTQKRKGRR</sequence>
<dbReference type="InterPro" id="IPR048254">
    <property type="entry name" value="CDP_ALCOHOL_P_TRANSF_CS"/>
</dbReference>
<feature type="compositionally biased region" description="Basic residues" evidence="4">
    <location>
        <begin position="307"/>
        <end position="316"/>
    </location>
</feature>
<keyword evidence="3" id="KW-0539">Nucleus</keyword>
<feature type="compositionally biased region" description="Acidic residues" evidence="4">
    <location>
        <begin position="341"/>
        <end position="355"/>
    </location>
</feature>
<organism evidence="5 6">
    <name type="scientific">Hermanssonia centrifuga</name>
    <dbReference type="NCBI Taxonomy" id="98765"/>
    <lineage>
        <taxon>Eukaryota</taxon>
        <taxon>Fungi</taxon>
        <taxon>Dikarya</taxon>
        <taxon>Basidiomycota</taxon>
        <taxon>Agaricomycotina</taxon>
        <taxon>Agaricomycetes</taxon>
        <taxon>Polyporales</taxon>
        <taxon>Meruliaceae</taxon>
        <taxon>Hermanssonia</taxon>
    </lineage>
</organism>
<evidence type="ECO:0000313" key="5">
    <source>
        <dbReference type="EMBL" id="THH01244.1"/>
    </source>
</evidence>
<comment type="subcellular location">
    <subcellularLocation>
        <location evidence="3">Nucleus</location>
    </subcellularLocation>
</comment>
<dbReference type="PROSITE" id="PS00379">
    <property type="entry name" value="CDP_ALCOHOL_P_TRANSF"/>
    <property type="match status" value="1"/>
</dbReference>